<sequence length="564" mass="64307">MLQKVLWFFLLVKPLLFPLAFAEEQAKVLLLNSYHPQYRWTAELTRGVRDKLAPAVPVENLYIEYMDARRFADDLVYQKKLTELLHYKYSRYQPDIIITSDDAAYYFMLEHGAGIFPGVAVVFCGVNVFYPELLSGKDKITGIKEGMDISGNLALIRRLQPNIKRIILLGDTTGLGLRMTERAKEIRAGWLTSPVTRDIMLEIWDDFSLEELYQQAARQEPGTAFLVLAIHKDRFGHYFSYEHDLPLLTQYSKVPVYGMWGTLMIGNGALGGMMNDPYQHGTEAAAMALTILSGVRVSTVKIKEKASYSPVFDYHQLKRFDINLDLLPQSSLVINLPVSLYKKHRLEINSIVAIVMFLILIISILFLNNQELELVVKQRTRDLDLRNKALEANSNFMKHQANTDVLTNLANRRAGLEEINAYISRFNRDNKTFALAIVDIDFFKNINDSYGHDVGDKVLQVLGACLKRLTRPGDHVYRWGGEEFLIALPYADVQACLVICQRLREKVSELVINRHDDKINITVSIGVTNFVCGDNFERLFARADKALYDAKRNGRNRVEAAPVD</sequence>
<reference evidence="6 7" key="1">
    <citation type="journal article" date="2015" name="Genome Announc.">
        <title>Draft Genome Sequences of Marine Isolates of Thalassomonas viridans and Thalassomonas actiniarum.</title>
        <authorList>
            <person name="Olonade I."/>
            <person name="van Zyl L.J."/>
            <person name="Trindade M."/>
        </authorList>
    </citation>
    <scope>NUCLEOTIDE SEQUENCE [LARGE SCALE GENOMIC DNA]</scope>
    <source>
        <strain evidence="6 7">A5K-106</strain>
    </source>
</reference>
<dbReference type="PANTHER" id="PTHR45138:SF9">
    <property type="entry name" value="DIGUANYLATE CYCLASE DGCM-RELATED"/>
    <property type="match status" value="1"/>
</dbReference>
<accession>A0AAE9YS83</accession>
<dbReference type="GO" id="GO:0052621">
    <property type="term" value="F:diguanylate cyclase activity"/>
    <property type="evidence" value="ECO:0007669"/>
    <property type="project" value="UniProtKB-EC"/>
</dbReference>
<dbReference type="EMBL" id="CP059735">
    <property type="protein sequence ID" value="WDD99747.1"/>
    <property type="molecule type" value="Genomic_DNA"/>
</dbReference>
<dbReference type="Gene3D" id="3.30.70.270">
    <property type="match status" value="1"/>
</dbReference>
<dbReference type="GO" id="GO:0043709">
    <property type="term" value="P:cell adhesion involved in single-species biofilm formation"/>
    <property type="evidence" value="ECO:0007669"/>
    <property type="project" value="TreeGrafter"/>
</dbReference>
<gene>
    <name evidence="6" type="ORF">SG35_003500</name>
</gene>
<proteinExistence type="predicted"/>
<evidence type="ECO:0000313" key="7">
    <source>
        <dbReference type="Proteomes" id="UP000032568"/>
    </source>
</evidence>
<dbReference type="SMART" id="SM00267">
    <property type="entry name" value="GGDEF"/>
    <property type="match status" value="1"/>
</dbReference>
<protein>
    <recommendedName>
        <fullName evidence="2">diguanylate cyclase</fullName>
        <ecNumber evidence="2">2.7.7.65</ecNumber>
    </recommendedName>
</protein>
<evidence type="ECO:0000259" key="5">
    <source>
        <dbReference type="PROSITE" id="PS50887"/>
    </source>
</evidence>
<dbReference type="RefSeq" id="WP_044834143.1">
    <property type="nucleotide sequence ID" value="NZ_CP059735.1"/>
</dbReference>
<dbReference type="Gene3D" id="3.40.50.2300">
    <property type="match status" value="2"/>
</dbReference>
<dbReference type="GO" id="GO:0005886">
    <property type="term" value="C:plasma membrane"/>
    <property type="evidence" value="ECO:0007669"/>
    <property type="project" value="TreeGrafter"/>
</dbReference>
<dbReference type="Pfam" id="PF00990">
    <property type="entry name" value="GGDEF"/>
    <property type="match status" value="1"/>
</dbReference>
<feature type="transmembrane region" description="Helical" evidence="4">
    <location>
        <begin position="111"/>
        <end position="130"/>
    </location>
</feature>
<comment type="catalytic activity">
    <reaction evidence="3">
        <text>2 GTP = 3',3'-c-di-GMP + 2 diphosphate</text>
        <dbReference type="Rhea" id="RHEA:24898"/>
        <dbReference type="ChEBI" id="CHEBI:33019"/>
        <dbReference type="ChEBI" id="CHEBI:37565"/>
        <dbReference type="ChEBI" id="CHEBI:58805"/>
        <dbReference type="EC" id="2.7.7.65"/>
    </reaction>
</comment>
<dbReference type="FunFam" id="3.30.70.270:FF:000001">
    <property type="entry name" value="Diguanylate cyclase domain protein"/>
    <property type="match status" value="1"/>
</dbReference>
<evidence type="ECO:0000256" key="2">
    <source>
        <dbReference type="ARBA" id="ARBA00012528"/>
    </source>
</evidence>
<dbReference type="InterPro" id="IPR000160">
    <property type="entry name" value="GGDEF_dom"/>
</dbReference>
<dbReference type="InterPro" id="IPR043128">
    <property type="entry name" value="Rev_trsase/Diguanyl_cyclase"/>
</dbReference>
<keyword evidence="7" id="KW-1185">Reference proteome</keyword>
<dbReference type="PROSITE" id="PS50887">
    <property type="entry name" value="GGDEF"/>
    <property type="match status" value="1"/>
</dbReference>
<evidence type="ECO:0000256" key="4">
    <source>
        <dbReference type="SAM" id="Phobius"/>
    </source>
</evidence>
<dbReference type="KEGG" id="tact:SG35_003500"/>
<dbReference type="InterPro" id="IPR050469">
    <property type="entry name" value="Diguanylate_Cyclase"/>
</dbReference>
<keyword evidence="4" id="KW-0812">Transmembrane</keyword>
<evidence type="ECO:0000313" key="6">
    <source>
        <dbReference type="EMBL" id="WDD99747.1"/>
    </source>
</evidence>
<evidence type="ECO:0000256" key="1">
    <source>
        <dbReference type="ARBA" id="ARBA00001946"/>
    </source>
</evidence>
<dbReference type="AlphaFoldDB" id="A0AAE9YS83"/>
<name>A0AAE9YS83_9GAMM</name>
<dbReference type="InterPro" id="IPR029787">
    <property type="entry name" value="Nucleotide_cyclase"/>
</dbReference>
<dbReference type="GO" id="GO:1902201">
    <property type="term" value="P:negative regulation of bacterial-type flagellum-dependent cell motility"/>
    <property type="evidence" value="ECO:0007669"/>
    <property type="project" value="TreeGrafter"/>
</dbReference>
<dbReference type="CDD" id="cd01949">
    <property type="entry name" value="GGDEF"/>
    <property type="match status" value="1"/>
</dbReference>
<organism evidence="6 7">
    <name type="scientific">Thalassomonas actiniarum</name>
    <dbReference type="NCBI Taxonomy" id="485447"/>
    <lineage>
        <taxon>Bacteria</taxon>
        <taxon>Pseudomonadati</taxon>
        <taxon>Pseudomonadota</taxon>
        <taxon>Gammaproteobacteria</taxon>
        <taxon>Alteromonadales</taxon>
        <taxon>Colwelliaceae</taxon>
        <taxon>Thalassomonas</taxon>
    </lineage>
</organism>
<feature type="transmembrane region" description="Helical" evidence="4">
    <location>
        <begin position="348"/>
        <end position="367"/>
    </location>
</feature>
<feature type="domain" description="GGDEF" evidence="5">
    <location>
        <begin position="431"/>
        <end position="563"/>
    </location>
</feature>
<keyword evidence="4" id="KW-1133">Transmembrane helix</keyword>
<evidence type="ECO:0000256" key="3">
    <source>
        <dbReference type="ARBA" id="ARBA00034247"/>
    </source>
</evidence>
<keyword evidence="4" id="KW-0472">Membrane</keyword>
<dbReference type="PANTHER" id="PTHR45138">
    <property type="entry name" value="REGULATORY COMPONENTS OF SENSORY TRANSDUCTION SYSTEM"/>
    <property type="match status" value="1"/>
</dbReference>
<comment type="cofactor">
    <cofactor evidence="1">
        <name>Mg(2+)</name>
        <dbReference type="ChEBI" id="CHEBI:18420"/>
    </cofactor>
</comment>
<reference evidence="6 7" key="2">
    <citation type="journal article" date="2022" name="Mar. Drugs">
        <title>Bioassay-Guided Fractionation Leads to the Detection of Cholic Acid Generated by the Rare Thalassomonas sp.</title>
        <authorList>
            <person name="Pheiffer F."/>
            <person name="Schneider Y.K."/>
            <person name="Hansen E.H."/>
            <person name="Andersen J.H."/>
            <person name="Isaksson J."/>
            <person name="Busche T."/>
            <person name="R C."/>
            <person name="Kalinowski J."/>
            <person name="Zyl L.V."/>
            <person name="Trindade M."/>
        </authorList>
    </citation>
    <scope>NUCLEOTIDE SEQUENCE [LARGE SCALE GENOMIC DNA]</scope>
    <source>
        <strain evidence="6 7">A5K-106</strain>
    </source>
</reference>
<dbReference type="NCBIfam" id="TIGR00254">
    <property type="entry name" value="GGDEF"/>
    <property type="match status" value="1"/>
</dbReference>
<dbReference type="EC" id="2.7.7.65" evidence="2"/>
<dbReference type="SUPFAM" id="SSF55073">
    <property type="entry name" value="Nucleotide cyclase"/>
    <property type="match status" value="1"/>
</dbReference>
<dbReference type="Proteomes" id="UP000032568">
    <property type="component" value="Chromosome"/>
</dbReference>